<organism evidence="1">
    <name type="scientific">Escherichia coli</name>
    <dbReference type="NCBI Taxonomy" id="562"/>
    <lineage>
        <taxon>Bacteria</taxon>
        <taxon>Pseudomonadati</taxon>
        <taxon>Pseudomonadota</taxon>
        <taxon>Gammaproteobacteria</taxon>
        <taxon>Enterobacterales</taxon>
        <taxon>Enterobacteriaceae</taxon>
        <taxon>Escherichia</taxon>
    </lineage>
</organism>
<proteinExistence type="predicted"/>
<evidence type="ECO:0000313" key="1">
    <source>
        <dbReference type="EMBL" id="QQP62948.1"/>
    </source>
</evidence>
<dbReference type="EMBL" id="MT773681">
    <property type="protein sequence ID" value="QQP62948.1"/>
    <property type="molecule type" value="Genomic_DNA"/>
</dbReference>
<protein>
    <submittedName>
        <fullName evidence="1">Phage antitermination protein N</fullName>
    </submittedName>
</protein>
<accession>A0A7T8KVG1</accession>
<name>A0A7T8KVG1_ECOLX</name>
<dbReference type="AlphaFoldDB" id="A0A7T8KVG1"/>
<sequence length="101" mass="11644">MTVVITYLADDNTRNRRRARRQAQREQAMQEQRLARKIALKLSGCVRADKAASLGSLCCKKKEEVVRKNRSIYYKDSNPLGNKIHAVQKIKLYSKLPYGAY</sequence>
<reference evidence="1" key="1">
    <citation type="submission" date="2020-07" db="EMBL/GenBank/DDBJ databases">
        <title>Fecal carriage and genetic characterization of CTX-M-1/9/1-producing Escherichia coli from healthy humans in Hangzhou, China.</title>
        <authorList>
            <person name="Chen J."/>
        </authorList>
    </citation>
    <scope>NUCLEOTIDE SEQUENCE</scope>
    <source>
        <strain evidence="1">1579</strain>
    </source>
</reference>
<dbReference type="RefSeq" id="WP_222689175.1">
    <property type="nucleotide sequence ID" value="NZ_CP100958.1"/>
</dbReference>